<dbReference type="Proteomes" id="UP001600064">
    <property type="component" value="Unassembled WGS sequence"/>
</dbReference>
<evidence type="ECO:0000256" key="1">
    <source>
        <dbReference type="SAM" id="MobiDB-lite"/>
    </source>
</evidence>
<name>A0ABR4D855_9PEZI</name>
<gene>
    <name evidence="2" type="ORF">VTJ83DRAFT_5632</name>
</gene>
<dbReference type="RefSeq" id="XP_070865007.1">
    <property type="nucleotide sequence ID" value="XM_071012254.1"/>
</dbReference>
<reference evidence="2 3" key="1">
    <citation type="journal article" date="2024" name="Commun. Biol.">
        <title>Comparative genomic analysis of thermophilic fungi reveals convergent evolutionary adaptations and gene losses.</title>
        <authorList>
            <person name="Steindorff A.S."/>
            <person name="Aguilar-Pontes M.V."/>
            <person name="Robinson A.J."/>
            <person name="Andreopoulos B."/>
            <person name="LaButti K."/>
            <person name="Kuo A."/>
            <person name="Mondo S."/>
            <person name="Riley R."/>
            <person name="Otillar R."/>
            <person name="Haridas S."/>
            <person name="Lipzen A."/>
            <person name="Grimwood J."/>
            <person name="Schmutz J."/>
            <person name="Clum A."/>
            <person name="Reid I.D."/>
            <person name="Moisan M.C."/>
            <person name="Butler G."/>
            <person name="Nguyen T.T.M."/>
            <person name="Dewar K."/>
            <person name="Conant G."/>
            <person name="Drula E."/>
            <person name="Henrissat B."/>
            <person name="Hansel C."/>
            <person name="Singer S."/>
            <person name="Hutchinson M.I."/>
            <person name="de Vries R.P."/>
            <person name="Natvig D.O."/>
            <person name="Powell A.J."/>
            <person name="Tsang A."/>
            <person name="Grigoriev I.V."/>
        </authorList>
    </citation>
    <scope>NUCLEOTIDE SEQUENCE [LARGE SCALE GENOMIC DNA]</scope>
    <source>
        <strain evidence="2 3">ATCC 22073</strain>
    </source>
</reference>
<evidence type="ECO:0000313" key="3">
    <source>
        <dbReference type="Proteomes" id="UP001600064"/>
    </source>
</evidence>
<feature type="region of interest" description="Disordered" evidence="1">
    <location>
        <begin position="278"/>
        <end position="325"/>
    </location>
</feature>
<evidence type="ECO:0000313" key="2">
    <source>
        <dbReference type="EMBL" id="KAL2266280.1"/>
    </source>
</evidence>
<organism evidence="2 3">
    <name type="scientific">Remersonia thermophila</name>
    <dbReference type="NCBI Taxonomy" id="72144"/>
    <lineage>
        <taxon>Eukaryota</taxon>
        <taxon>Fungi</taxon>
        <taxon>Dikarya</taxon>
        <taxon>Ascomycota</taxon>
        <taxon>Pezizomycotina</taxon>
        <taxon>Sordariomycetes</taxon>
        <taxon>Sordariomycetidae</taxon>
        <taxon>Sordariales</taxon>
        <taxon>Sordariales incertae sedis</taxon>
        <taxon>Remersonia</taxon>
    </lineage>
</organism>
<feature type="compositionally biased region" description="Low complexity" evidence="1">
    <location>
        <begin position="278"/>
        <end position="292"/>
    </location>
</feature>
<dbReference type="GeneID" id="98126898"/>
<keyword evidence="3" id="KW-1185">Reference proteome</keyword>
<sequence>MGLRLYQAPVESDLPSKPPLDRCSRLRSNIRRALDRNEDRIRERRRRVLAAAITSSSSDAGRRVGLIRSYVPEPPLLRSVTSSIDARAGSENGRRSLRDANRRFGLDDHLVTIFGERWAHLHAESNPSPLRNDLDAAHNLPMAVESAFLPRPQALRPEPTYALSSIRSTQASDHASTAMSIWSRMRRQRSARQAESRQSPDGTHDGPRAPPLGSSSGRSPWAAEASDLDGLGDRNRSLSPEGDHVWDTLLTTLTPDPQPPSVGSSFASASASASAAASQSTATATSSRTSFTVPDRPEDDSAEPPCESGCDNSDTEGDDEDDADMMQLPLIPGLGASSSRRSRAARNNIDDPLEYLGGIGGMQRIVRNLARREDIPDEWWADAGLSRTLPREAPGS</sequence>
<feature type="compositionally biased region" description="Acidic residues" evidence="1">
    <location>
        <begin position="313"/>
        <end position="324"/>
    </location>
</feature>
<proteinExistence type="predicted"/>
<feature type="compositionally biased region" description="Basic and acidic residues" evidence="1">
    <location>
        <begin position="231"/>
        <end position="242"/>
    </location>
</feature>
<protein>
    <submittedName>
        <fullName evidence="2">Uncharacterized protein</fullName>
    </submittedName>
</protein>
<accession>A0ABR4D855</accession>
<dbReference type="EMBL" id="JAZGUE010000005">
    <property type="protein sequence ID" value="KAL2266280.1"/>
    <property type="molecule type" value="Genomic_DNA"/>
</dbReference>
<comment type="caution">
    <text evidence="2">The sequence shown here is derived from an EMBL/GenBank/DDBJ whole genome shotgun (WGS) entry which is preliminary data.</text>
</comment>
<feature type="region of interest" description="Disordered" evidence="1">
    <location>
        <begin position="183"/>
        <end position="242"/>
    </location>
</feature>